<dbReference type="Gene3D" id="1.50.10.10">
    <property type="match status" value="1"/>
</dbReference>
<dbReference type="InterPro" id="IPR008313">
    <property type="entry name" value="GH125"/>
</dbReference>
<dbReference type="Pfam" id="PF06824">
    <property type="entry name" value="Glyco_hydro_125"/>
    <property type="match status" value="1"/>
</dbReference>
<comment type="caution">
    <text evidence="1">The sequence shown here is derived from an EMBL/GenBank/DDBJ whole genome shotgun (WGS) entry which is preliminary data.</text>
</comment>
<evidence type="ECO:0000313" key="2">
    <source>
        <dbReference type="Proteomes" id="UP000293623"/>
    </source>
</evidence>
<name>A0A4Q2KKF0_9SPHN</name>
<reference evidence="1 2" key="1">
    <citation type="submission" date="2019-01" db="EMBL/GenBank/DDBJ databases">
        <title>Altererythrobacter rhizovicinus sp. nov., isolated from the rhizosphere soil of Haloxylon ammodendron.</title>
        <authorList>
            <person name="Li H.-P."/>
            <person name="Gou J.-Y."/>
            <person name="Yao D."/>
            <person name="Han Q.-Q."/>
            <person name="Shao K.-Z."/>
            <person name="Zhao Q."/>
            <person name="Zhang J.-L."/>
        </authorList>
    </citation>
    <scope>NUCLEOTIDE SEQUENCE [LARGE SCALE GENOMIC DNA]</scope>
    <source>
        <strain evidence="1 2">AY-3R</strain>
    </source>
</reference>
<dbReference type="Proteomes" id="UP000293623">
    <property type="component" value="Unassembled WGS sequence"/>
</dbReference>
<proteinExistence type="predicted"/>
<dbReference type="AlphaFoldDB" id="A0A4Q2KKF0"/>
<dbReference type="SMART" id="SM01149">
    <property type="entry name" value="DUF1237"/>
    <property type="match status" value="1"/>
</dbReference>
<gene>
    <name evidence="1" type="ORF">ETX26_12330</name>
</gene>
<dbReference type="PANTHER" id="PTHR31047">
    <property type="entry name" value="MEIOTICALLY UP-REGULATED GENE 157 PROTEIN"/>
    <property type="match status" value="1"/>
</dbReference>
<dbReference type="GO" id="GO:0016787">
    <property type="term" value="F:hydrolase activity"/>
    <property type="evidence" value="ECO:0007669"/>
    <property type="project" value="UniProtKB-KW"/>
</dbReference>
<dbReference type="GO" id="GO:0005975">
    <property type="term" value="P:carbohydrate metabolic process"/>
    <property type="evidence" value="ECO:0007669"/>
    <property type="project" value="InterPro"/>
</dbReference>
<keyword evidence="2" id="KW-1185">Reference proteome</keyword>
<keyword evidence="1" id="KW-0378">Hydrolase</keyword>
<protein>
    <submittedName>
        <fullName evidence="1">Glycoside hydrolase family 125 protein</fullName>
    </submittedName>
</protein>
<evidence type="ECO:0000313" key="1">
    <source>
        <dbReference type="EMBL" id="RXZ64660.1"/>
    </source>
</evidence>
<dbReference type="OrthoDB" id="181472at2"/>
<organism evidence="1 2">
    <name type="scientific">Pelagerythrobacter rhizovicinus</name>
    <dbReference type="NCBI Taxonomy" id="2268576"/>
    <lineage>
        <taxon>Bacteria</taxon>
        <taxon>Pseudomonadati</taxon>
        <taxon>Pseudomonadota</taxon>
        <taxon>Alphaproteobacteria</taxon>
        <taxon>Sphingomonadales</taxon>
        <taxon>Erythrobacteraceae</taxon>
        <taxon>Pelagerythrobacter</taxon>
    </lineage>
</organism>
<dbReference type="InterPro" id="IPR006311">
    <property type="entry name" value="TAT_signal"/>
</dbReference>
<dbReference type="SUPFAM" id="SSF48208">
    <property type="entry name" value="Six-hairpin glycosidases"/>
    <property type="match status" value="1"/>
</dbReference>
<sequence>MGCRQGRRALLDERARRSVTAAYRNSVGETVMNLSRREMLSSAGALAVAATLPGAAMAAQQGVSQRPPKSQRRFTSKAVEAEIARVKAKIGDPELAWLFENCYPNTLDTTVFTGEVGGKPDTFVITGDINAMWLRDSSAQLQTYVHLTGEAPELRRLFHGAIQRQARCILIDPYANAYTHDPNAKSNLPAINDLTDMKPGVAERKWEIDSLCYPMRLAHGYWTNTRDKAPFDDVWAQAMRTAVDTLRVQQRKDGPGPYHFQRVDKSPTETLMFGGYGAPTRKVGLIHSGFRPSDDACRFPFLIPSNLFAVSALRMLASVLRDTRNDSAFARDCEALASEVEAALHAHGKMSDGKGGEVWAYEVDGYGNAIFMDDANVPSLSALPLLGSAERNDPLYRRTADLAWSERNPYFFKGTAAEGIGGPHIGMDMVWPMSIITRGLLSDDDAEIRQCLKWLKTTHGGTGFMHESFHKDDPANFTRSWFAWANGLFGDLILDLERRKPALIAGRI</sequence>
<dbReference type="PIRSF" id="PIRSF028846">
    <property type="entry name" value="UCP028846"/>
    <property type="match status" value="1"/>
</dbReference>
<dbReference type="InterPro" id="IPR008928">
    <property type="entry name" value="6-hairpin_glycosidase_sf"/>
</dbReference>
<accession>A0A4Q2KKF0</accession>
<dbReference type="PROSITE" id="PS51318">
    <property type="entry name" value="TAT"/>
    <property type="match status" value="1"/>
</dbReference>
<dbReference type="InterPro" id="IPR012341">
    <property type="entry name" value="6hp_glycosidase-like_sf"/>
</dbReference>
<dbReference type="EMBL" id="SDPV01000002">
    <property type="protein sequence ID" value="RXZ64660.1"/>
    <property type="molecule type" value="Genomic_DNA"/>
</dbReference>
<dbReference type="PANTHER" id="PTHR31047:SF0">
    <property type="entry name" value="MEIOTICALLY UP-REGULATED GENE 157 PROTEIN"/>
    <property type="match status" value="1"/>
</dbReference>